<dbReference type="AlphaFoldDB" id="A0A1I8AF67"/>
<dbReference type="Proteomes" id="UP000095287">
    <property type="component" value="Unplaced"/>
</dbReference>
<protein>
    <submittedName>
        <fullName evidence="2">Uncharacterized protein</fullName>
    </submittedName>
</protein>
<reference evidence="2" key="1">
    <citation type="submission" date="2016-11" db="UniProtKB">
        <authorList>
            <consortium name="WormBaseParasite"/>
        </authorList>
    </citation>
    <scope>IDENTIFICATION</scope>
</reference>
<dbReference type="WBParaSite" id="L893_g5124.t1">
    <property type="protein sequence ID" value="L893_g5124.t1"/>
    <property type="gene ID" value="L893_g5124"/>
</dbReference>
<name>A0A1I8AF67_9BILA</name>
<evidence type="ECO:0000313" key="1">
    <source>
        <dbReference type="Proteomes" id="UP000095287"/>
    </source>
</evidence>
<sequence length="143" mass="16422">MDFTDLVNQLKKIFDSSESIFQIRHQTMKMRLHPNEEFEVFAGRVNRAVERSQFGDLTAEKFKTLLFICGMTQQDQELYRQLVLNELNKNSEAKLMDLAKKCEQLKSTKRTSQAIAEQDHAVAAVRTAPFAKKLATSERRPAG</sequence>
<keyword evidence="1" id="KW-1185">Reference proteome</keyword>
<accession>A0A1I8AF67</accession>
<organism evidence="1 2">
    <name type="scientific">Steinernema glaseri</name>
    <dbReference type="NCBI Taxonomy" id="37863"/>
    <lineage>
        <taxon>Eukaryota</taxon>
        <taxon>Metazoa</taxon>
        <taxon>Ecdysozoa</taxon>
        <taxon>Nematoda</taxon>
        <taxon>Chromadorea</taxon>
        <taxon>Rhabditida</taxon>
        <taxon>Tylenchina</taxon>
        <taxon>Panagrolaimomorpha</taxon>
        <taxon>Strongyloidoidea</taxon>
        <taxon>Steinernematidae</taxon>
        <taxon>Steinernema</taxon>
    </lineage>
</organism>
<evidence type="ECO:0000313" key="2">
    <source>
        <dbReference type="WBParaSite" id="L893_g5124.t1"/>
    </source>
</evidence>
<proteinExistence type="predicted"/>